<evidence type="ECO:0000313" key="1">
    <source>
        <dbReference type="EMBL" id="KAJ8930498.1"/>
    </source>
</evidence>
<evidence type="ECO:0000313" key="2">
    <source>
        <dbReference type="Proteomes" id="UP001162156"/>
    </source>
</evidence>
<dbReference type="EMBL" id="JANEYF010004654">
    <property type="protein sequence ID" value="KAJ8930498.1"/>
    <property type="molecule type" value="Genomic_DNA"/>
</dbReference>
<dbReference type="Proteomes" id="UP001162156">
    <property type="component" value="Unassembled WGS sequence"/>
</dbReference>
<sequence length="155" mass="17667">MQAKVFLKIHYITKQLLKSKSVSDSELNVNLLKSLFEVIGYPLLNLVNTVLRTGNMLSELKVSTIVPVPKVKDPSKPSEYRPINLLPIIDKIIEIVVSKQLTEYFEENSLLYDGQSGFRKKHSCESAVQLVLSVFGDLQRAFETNFKDSEMRNTF</sequence>
<accession>A0AAV8WVT6</accession>
<dbReference type="AlphaFoldDB" id="A0AAV8WVT6"/>
<reference evidence="1" key="1">
    <citation type="journal article" date="2023" name="Insect Mol. Biol.">
        <title>Genome sequencing provides insights into the evolution of gene families encoding plant cell wall-degrading enzymes in longhorned beetles.</title>
        <authorList>
            <person name="Shin N.R."/>
            <person name="Okamura Y."/>
            <person name="Kirsch R."/>
            <person name="Pauchet Y."/>
        </authorList>
    </citation>
    <scope>NUCLEOTIDE SEQUENCE</scope>
    <source>
        <strain evidence="1">RBIC_L_NR</strain>
    </source>
</reference>
<comment type="caution">
    <text evidence="1">The sequence shown here is derived from an EMBL/GenBank/DDBJ whole genome shotgun (WGS) entry which is preliminary data.</text>
</comment>
<proteinExistence type="predicted"/>
<organism evidence="1 2">
    <name type="scientific">Rhamnusium bicolor</name>
    <dbReference type="NCBI Taxonomy" id="1586634"/>
    <lineage>
        <taxon>Eukaryota</taxon>
        <taxon>Metazoa</taxon>
        <taxon>Ecdysozoa</taxon>
        <taxon>Arthropoda</taxon>
        <taxon>Hexapoda</taxon>
        <taxon>Insecta</taxon>
        <taxon>Pterygota</taxon>
        <taxon>Neoptera</taxon>
        <taxon>Endopterygota</taxon>
        <taxon>Coleoptera</taxon>
        <taxon>Polyphaga</taxon>
        <taxon>Cucujiformia</taxon>
        <taxon>Chrysomeloidea</taxon>
        <taxon>Cerambycidae</taxon>
        <taxon>Lepturinae</taxon>
        <taxon>Rhagiini</taxon>
        <taxon>Rhamnusium</taxon>
    </lineage>
</organism>
<gene>
    <name evidence="1" type="ORF">NQ314_016697</name>
</gene>
<evidence type="ECO:0008006" key="3">
    <source>
        <dbReference type="Google" id="ProtNLM"/>
    </source>
</evidence>
<name>A0AAV8WVT6_9CUCU</name>
<dbReference type="PANTHER" id="PTHR19446">
    <property type="entry name" value="REVERSE TRANSCRIPTASES"/>
    <property type="match status" value="1"/>
</dbReference>
<keyword evidence="2" id="KW-1185">Reference proteome</keyword>
<protein>
    <recommendedName>
        <fullName evidence="3">Reverse transcriptase domain-containing protein</fullName>
    </recommendedName>
</protein>